<feature type="transmembrane region" description="Helical" evidence="5">
    <location>
        <begin position="69"/>
        <end position="93"/>
    </location>
</feature>
<keyword evidence="8" id="KW-1185">Reference proteome</keyword>
<feature type="compositionally biased region" description="Low complexity" evidence="6">
    <location>
        <begin position="941"/>
        <end position="957"/>
    </location>
</feature>
<gene>
    <name evidence="7" type="ORF">IRY30_03050</name>
</gene>
<evidence type="ECO:0000256" key="2">
    <source>
        <dbReference type="ARBA" id="ARBA00022692"/>
    </source>
</evidence>
<keyword evidence="1 5" id="KW-1003">Cell membrane</keyword>
<organism evidence="7 8">
    <name type="scientific">Corynebacterium suicordis DSM 45110</name>
    <dbReference type="NCBI Taxonomy" id="1121369"/>
    <lineage>
        <taxon>Bacteria</taxon>
        <taxon>Bacillati</taxon>
        <taxon>Actinomycetota</taxon>
        <taxon>Actinomycetes</taxon>
        <taxon>Mycobacteriales</taxon>
        <taxon>Corynebacteriaceae</taxon>
        <taxon>Corynebacterium</taxon>
    </lineage>
</organism>
<dbReference type="EMBL" id="JADKMY010000001">
    <property type="protein sequence ID" value="MBF4553062.1"/>
    <property type="molecule type" value="Genomic_DNA"/>
</dbReference>
<reference evidence="7 8" key="1">
    <citation type="submission" date="2020-10" db="EMBL/GenBank/DDBJ databases">
        <title>Novel species in genus Corynebacterium.</title>
        <authorList>
            <person name="Zhang G."/>
        </authorList>
    </citation>
    <scope>NUCLEOTIDE SEQUENCE [LARGE SCALE GENOMIC DNA]</scope>
    <source>
        <strain evidence="7 8">DSM 45110</strain>
    </source>
</reference>
<dbReference type="HAMAP" id="MF_01600">
    <property type="entry name" value="UPF0182"/>
    <property type="match status" value="1"/>
</dbReference>
<feature type="transmembrane region" description="Helical" evidence="5">
    <location>
        <begin position="26"/>
        <end position="49"/>
    </location>
</feature>
<evidence type="ECO:0000256" key="3">
    <source>
        <dbReference type="ARBA" id="ARBA00022989"/>
    </source>
</evidence>
<feature type="compositionally biased region" description="Gly residues" evidence="6">
    <location>
        <begin position="931"/>
        <end position="940"/>
    </location>
</feature>
<evidence type="ECO:0000256" key="1">
    <source>
        <dbReference type="ARBA" id="ARBA00022475"/>
    </source>
</evidence>
<feature type="transmembrane region" description="Helical" evidence="5">
    <location>
        <begin position="269"/>
        <end position="290"/>
    </location>
</feature>
<evidence type="ECO:0000256" key="6">
    <source>
        <dbReference type="SAM" id="MobiDB-lite"/>
    </source>
</evidence>
<dbReference type="Pfam" id="PF03699">
    <property type="entry name" value="UPF0182"/>
    <property type="match status" value="1"/>
</dbReference>
<feature type="compositionally biased region" description="Basic and acidic residues" evidence="6">
    <location>
        <begin position="966"/>
        <end position="984"/>
    </location>
</feature>
<keyword evidence="3 5" id="KW-1133">Transmembrane helix</keyword>
<keyword evidence="4 5" id="KW-0472">Membrane</keyword>
<dbReference type="Proteomes" id="UP000635902">
    <property type="component" value="Unassembled WGS sequence"/>
</dbReference>
<name>A0ABR9ZKB9_9CORY</name>
<dbReference type="NCBIfam" id="NF000825">
    <property type="entry name" value="PRK00068.1"/>
    <property type="match status" value="1"/>
</dbReference>
<dbReference type="PANTHER" id="PTHR39344:SF1">
    <property type="entry name" value="UPF0182 PROTEIN SLL1060"/>
    <property type="match status" value="1"/>
</dbReference>
<comment type="subcellular location">
    <subcellularLocation>
        <location evidence="5">Cell membrane</location>
        <topology evidence="5">Multi-pass membrane protein</topology>
    </subcellularLocation>
</comment>
<comment type="caution">
    <text evidence="7">The sequence shown here is derived from an EMBL/GenBank/DDBJ whole genome shotgun (WGS) entry which is preliminary data.</text>
</comment>
<evidence type="ECO:0000256" key="5">
    <source>
        <dbReference type="HAMAP-Rule" id="MF_01600"/>
    </source>
</evidence>
<feature type="transmembrane region" description="Helical" evidence="5">
    <location>
        <begin position="175"/>
        <end position="204"/>
    </location>
</feature>
<comment type="similarity">
    <text evidence="5">Belongs to the UPF0182 family.</text>
</comment>
<sequence length="1007" mass="110766">MSITPPPPAGKKSPFSKPQPNRRAKFFGFLAGLIGIAFFIVPVIVSNYVDWSWFRSVEYQGVFVNVLVARIVLFVLFGALAGLLTWLAVYSAYRARPDDLASLNSTSPLAQYRPAISKNLRPLLLGLPTFVALITGLIAQSNWRTALLFFNGTDFGVQDPQFNKDLGFYAFNLPFLQLVLSTASMLLILAFVINGFAHYMLGSITTGNPRVGEKASVSVAARRQLLLIAGVWMLLKAVDYWFDRYGLMNNKQQTFTGASFTDVNAMLPAQIILLVISLFVAAMFFATIVLKDLRVPALAVALMIGSNLVVGVAWPLILEQFSVNPNRAEKESQFIARNIDATRHAYGIGGDHVAYEENWGAEDNQKPEEERRSIASEESTLSNIRLLDPEVLSPTFTQQQQLRNFYGFPEELSIDRYQVDGETRDFVVAAREINPNSLTGNQNDWLNRHTVYTHGNGFIAAPANKVDEVAREAGSARGGFPVYTRADLQSLASGRQGGELEVDLEQPRVYFGPLIASSADSNADYAIVGTTGQEPVEYDTDTQNYSYTGSGGSDISNYFNRVMFSAHFESMNMLLSDRIGDDSKIIFERDPRERVHKVAPWLTTDSKTYPVVVDGRIKWVVDGYTTLTNLPYSERMSLTDSTADSLNPDGVSQTQLVNNDVSYIRNSVKAVVDAYDGSVDLYAFDESDPVLKAWQGAFPDVVKPKEEISKQLMEHLRYPEDLFKVQRELVAKYHVSDPGVFFQNDAFWSVPSDPSAKEGSQQLAQPPYYVVAKDPRKEESAFQLITPFVGLRREYLAAHMTVDSDATSENYGHISVRVLPTGTQTPGPKQAQDTMMSSDEIARERSLLEGSNLLTNGNLLTLPVGDGQILYVEPVYSRRQGQESAFPKLLRVLVSYNGQVGYAPTIAEALDQVGIDPENAIDLEEVDGSVVNGGGSGSSQGSGSSSSNGDSNGSTSGTTGGNATSAEERVRQAMDKVKKARTEGTFEEFGKALDELDKAVADLQKKQ</sequence>
<feature type="transmembrane region" description="Helical" evidence="5">
    <location>
        <begin position="297"/>
        <end position="317"/>
    </location>
</feature>
<dbReference type="InterPro" id="IPR005372">
    <property type="entry name" value="UPF0182"/>
</dbReference>
<evidence type="ECO:0000313" key="7">
    <source>
        <dbReference type="EMBL" id="MBF4553062.1"/>
    </source>
</evidence>
<protein>
    <recommendedName>
        <fullName evidence="5">UPF0182 protein IRY30_03050</fullName>
    </recommendedName>
</protein>
<feature type="transmembrane region" description="Helical" evidence="5">
    <location>
        <begin position="225"/>
        <end position="242"/>
    </location>
</feature>
<proteinExistence type="inferred from homology"/>
<feature type="transmembrane region" description="Helical" evidence="5">
    <location>
        <begin position="123"/>
        <end position="143"/>
    </location>
</feature>
<keyword evidence="2 5" id="KW-0812">Transmembrane</keyword>
<dbReference type="PANTHER" id="PTHR39344">
    <property type="entry name" value="UPF0182 PROTEIN SLL1060"/>
    <property type="match status" value="1"/>
</dbReference>
<feature type="region of interest" description="Disordered" evidence="6">
    <location>
        <begin position="928"/>
        <end position="984"/>
    </location>
</feature>
<evidence type="ECO:0000313" key="8">
    <source>
        <dbReference type="Proteomes" id="UP000635902"/>
    </source>
</evidence>
<evidence type="ECO:0000256" key="4">
    <source>
        <dbReference type="ARBA" id="ARBA00023136"/>
    </source>
</evidence>
<dbReference type="CDD" id="cd06174">
    <property type="entry name" value="MFS"/>
    <property type="match status" value="1"/>
</dbReference>
<accession>A0ABR9ZKB9</accession>